<name>A0A1M7T638_9BACT</name>
<keyword evidence="3" id="KW-1185">Reference proteome</keyword>
<keyword evidence="1" id="KW-1133">Transmembrane helix</keyword>
<organism evidence="2 3">
    <name type="scientific">Desulfovibrio litoralis DSM 11393</name>
    <dbReference type="NCBI Taxonomy" id="1121455"/>
    <lineage>
        <taxon>Bacteria</taxon>
        <taxon>Pseudomonadati</taxon>
        <taxon>Thermodesulfobacteriota</taxon>
        <taxon>Desulfovibrionia</taxon>
        <taxon>Desulfovibrionales</taxon>
        <taxon>Desulfovibrionaceae</taxon>
        <taxon>Desulfovibrio</taxon>
    </lineage>
</organism>
<proteinExistence type="predicted"/>
<keyword evidence="1" id="KW-0812">Transmembrane</keyword>
<protein>
    <submittedName>
        <fullName evidence="2">Uncharacterized protein</fullName>
    </submittedName>
</protein>
<evidence type="ECO:0000313" key="2">
    <source>
        <dbReference type="EMBL" id="SHN66082.1"/>
    </source>
</evidence>
<gene>
    <name evidence="2" type="ORF">SAMN02745728_01576</name>
</gene>
<reference evidence="2 3" key="1">
    <citation type="submission" date="2016-12" db="EMBL/GenBank/DDBJ databases">
        <authorList>
            <person name="Song W.-J."/>
            <person name="Kurnit D.M."/>
        </authorList>
    </citation>
    <scope>NUCLEOTIDE SEQUENCE [LARGE SCALE GENOMIC DNA]</scope>
    <source>
        <strain evidence="2 3">DSM 11393</strain>
    </source>
</reference>
<dbReference type="EMBL" id="FRDI01000007">
    <property type="protein sequence ID" value="SHN66082.1"/>
    <property type="molecule type" value="Genomic_DNA"/>
</dbReference>
<dbReference type="Proteomes" id="UP000186469">
    <property type="component" value="Unassembled WGS sequence"/>
</dbReference>
<accession>A0A1M7T638</accession>
<feature type="transmembrane region" description="Helical" evidence="1">
    <location>
        <begin position="62"/>
        <end position="78"/>
    </location>
</feature>
<evidence type="ECO:0000256" key="1">
    <source>
        <dbReference type="SAM" id="Phobius"/>
    </source>
</evidence>
<dbReference type="AlphaFoldDB" id="A0A1M7T638"/>
<sequence>MGSTTMDLNSRKLTFALFFVLIALKALEYYGLLRNSTSYYYFDVVIIISDLVQKIILTRIPVYMFFTLLISGTLWLMLRKQLTFIYLTNITLLVMILLAVYEKLGSFLVKILLYIIYELKI</sequence>
<keyword evidence="1" id="KW-0472">Membrane</keyword>
<feature type="transmembrane region" description="Helical" evidence="1">
    <location>
        <begin position="84"/>
        <end position="101"/>
    </location>
</feature>
<evidence type="ECO:0000313" key="3">
    <source>
        <dbReference type="Proteomes" id="UP000186469"/>
    </source>
</evidence>